<evidence type="ECO:0000256" key="1">
    <source>
        <dbReference type="SAM" id="MobiDB-lite"/>
    </source>
</evidence>
<evidence type="ECO:0000259" key="2">
    <source>
        <dbReference type="PROSITE" id="PS50888"/>
    </source>
</evidence>
<feature type="domain" description="BHLH" evidence="2">
    <location>
        <begin position="182"/>
        <end position="241"/>
    </location>
</feature>
<dbReference type="GO" id="GO:0046983">
    <property type="term" value="F:protein dimerization activity"/>
    <property type="evidence" value="ECO:0007669"/>
    <property type="project" value="InterPro"/>
</dbReference>
<comment type="caution">
    <text evidence="3">The sequence shown here is derived from an EMBL/GenBank/DDBJ whole genome shotgun (WGS) entry which is preliminary data.</text>
</comment>
<dbReference type="GO" id="GO:0061564">
    <property type="term" value="P:axon development"/>
    <property type="evidence" value="ECO:0007669"/>
    <property type="project" value="TreeGrafter"/>
</dbReference>
<proteinExistence type="predicted"/>
<dbReference type="PANTHER" id="PTHR19290:SF164">
    <property type="entry name" value="BHLH DOMAIN-CONTAINING PROTEIN"/>
    <property type="match status" value="1"/>
</dbReference>
<feature type="compositionally biased region" description="Basic residues" evidence="1">
    <location>
        <begin position="174"/>
        <end position="187"/>
    </location>
</feature>
<evidence type="ECO:0000313" key="3">
    <source>
        <dbReference type="EMBL" id="PIK45463.1"/>
    </source>
</evidence>
<dbReference type="GO" id="GO:0070888">
    <property type="term" value="F:E-box binding"/>
    <property type="evidence" value="ECO:0007669"/>
    <property type="project" value="TreeGrafter"/>
</dbReference>
<dbReference type="GO" id="GO:0007423">
    <property type="term" value="P:sensory organ development"/>
    <property type="evidence" value="ECO:0007669"/>
    <property type="project" value="TreeGrafter"/>
</dbReference>
<dbReference type="GO" id="GO:0045944">
    <property type="term" value="P:positive regulation of transcription by RNA polymerase II"/>
    <property type="evidence" value="ECO:0007669"/>
    <property type="project" value="TreeGrafter"/>
</dbReference>
<organism evidence="3 4">
    <name type="scientific">Stichopus japonicus</name>
    <name type="common">Sea cucumber</name>
    <dbReference type="NCBI Taxonomy" id="307972"/>
    <lineage>
        <taxon>Eukaryota</taxon>
        <taxon>Metazoa</taxon>
        <taxon>Echinodermata</taxon>
        <taxon>Eleutherozoa</taxon>
        <taxon>Echinozoa</taxon>
        <taxon>Holothuroidea</taxon>
        <taxon>Aspidochirotacea</taxon>
        <taxon>Aspidochirotida</taxon>
        <taxon>Stichopodidae</taxon>
        <taxon>Apostichopus</taxon>
    </lineage>
</organism>
<dbReference type="InterPro" id="IPR036638">
    <property type="entry name" value="HLH_DNA-bd_sf"/>
</dbReference>
<dbReference type="STRING" id="307972.A0A2G8KBV9"/>
<keyword evidence="4" id="KW-1185">Reference proteome</keyword>
<feature type="compositionally biased region" description="Polar residues" evidence="1">
    <location>
        <begin position="150"/>
        <end position="160"/>
    </location>
</feature>
<dbReference type="InterPro" id="IPR050359">
    <property type="entry name" value="bHLH_transcription_factors"/>
</dbReference>
<dbReference type="Proteomes" id="UP000230750">
    <property type="component" value="Unassembled WGS sequence"/>
</dbReference>
<dbReference type="SUPFAM" id="SSF47459">
    <property type="entry name" value="HLH, helix-loop-helix DNA-binding domain"/>
    <property type="match status" value="1"/>
</dbReference>
<dbReference type="PANTHER" id="PTHR19290">
    <property type="entry name" value="BASIC HELIX-LOOP-HELIX PROTEIN NEUROGENIN-RELATED"/>
    <property type="match status" value="1"/>
</dbReference>
<dbReference type="Pfam" id="PF00010">
    <property type="entry name" value="HLH"/>
    <property type="match status" value="1"/>
</dbReference>
<dbReference type="GO" id="GO:0000981">
    <property type="term" value="F:DNA-binding transcription factor activity, RNA polymerase II-specific"/>
    <property type="evidence" value="ECO:0007669"/>
    <property type="project" value="TreeGrafter"/>
</dbReference>
<dbReference type="GO" id="GO:0005634">
    <property type="term" value="C:nucleus"/>
    <property type="evidence" value="ECO:0007669"/>
    <property type="project" value="TreeGrafter"/>
</dbReference>
<dbReference type="PROSITE" id="PS50888">
    <property type="entry name" value="BHLH"/>
    <property type="match status" value="1"/>
</dbReference>
<dbReference type="Gene3D" id="4.10.280.10">
    <property type="entry name" value="Helix-loop-helix DNA-binding domain"/>
    <property type="match status" value="1"/>
</dbReference>
<gene>
    <name evidence="3" type="ORF">BSL78_17695</name>
</gene>
<feature type="compositionally biased region" description="Low complexity" evidence="1">
    <location>
        <begin position="139"/>
        <end position="149"/>
    </location>
</feature>
<dbReference type="InterPro" id="IPR011598">
    <property type="entry name" value="bHLH_dom"/>
</dbReference>
<dbReference type="CDD" id="cd11390">
    <property type="entry name" value="bHLH_TS"/>
    <property type="match status" value="1"/>
</dbReference>
<name>A0A2G8KBV9_STIJA</name>
<protein>
    <submittedName>
        <fullName evidence="3">Putative oligodendrocyte transcription factor 3-like</fullName>
    </submittedName>
</protein>
<dbReference type="SMART" id="SM00353">
    <property type="entry name" value="HLH"/>
    <property type="match status" value="1"/>
</dbReference>
<reference evidence="3 4" key="1">
    <citation type="journal article" date="2017" name="PLoS Biol.">
        <title>The sea cucumber genome provides insights into morphological evolution and visceral regeneration.</title>
        <authorList>
            <person name="Zhang X."/>
            <person name="Sun L."/>
            <person name="Yuan J."/>
            <person name="Sun Y."/>
            <person name="Gao Y."/>
            <person name="Zhang L."/>
            <person name="Li S."/>
            <person name="Dai H."/>
            <person name="Hamel J.F."/>
            <person name="Liu C."/>
            <person name="Yu Y."/>
            <person name="Liu S."/>
            <person name="Lin W."/>
            <person name="Guo K."/>
            <person name="Jin S."/>
            <person name="Xu P."/>
            <person name="Storey K.B."/>
            <person name="Huan P."/>
            <person name="Zhang T."/>
            <person name="Zhou Y."/>
            <person name="Zhang J."/>
            <person name="Lin C."/>
            <person name="Li X."/>
            <person name="Xing L."/>
            <person name="Huo D."/>
            <person name="Sun M."/>
            <person name="Wang L."/>
            <person name="Mercier A."/>
            <person name="Li F."/>
            <person name="Yang H."/>
            <person name="Xiang J."/>
        </authorList>
    </citation>
    <scope>NUCLEOTIDE SEQUENCE [LARGE SCALE GENOMIC DNA]</scope>
    <source>
        <strain evidence="3">Shaxun</strain>
        <tissue evidence="3">Muscle</tissue>
    </source>
</reference>
<feature type="region of interest" description="Disordered" evidence="1">
    <location>
        <begin position="135"/>
        <end position="191"/>
    </location>
</feature>
<accession>A0A2G8KBV9</accession>
<dbReference type="EMBL" id="MRZV01000713">
    <property type="protein sequence ID" value="PIK45463.1"/>
    <property type="molecule type" value="Genomic_DNA"/>
</dbReference>
<sequence>MEFLQASSLELLQSNNSIITAAYAEATGSLDYQTNSSQLYPQTTSWSCERTETHHSQVHDNLFPSSHNSDTWSLGLISNGAENSIEEGTIYHSLELCNQSHEISIDRASGKRRADETDVNDDEFVDRLLDSSGRDFNASSPYSSTSEASDQTASTSSYSESVEYHTRSGVTRPYSKRRSSATKRNRINKRERERMHKLCDAFEKLREILPNRKTINGTEDNNKKMSKMGTLVMAQRYIQALQDMLDNAPPSTEPTPAYEDMRIQQSFLPLDYGYHNQ</sequence>
<dbReference type="OrthoDB" id="5969565at2759"/>
<evidence type="ECO:0000313" key="4">
    <source>
        <dbReference type="Proteomes" id="UP000230750"/>
    </source>
</evidence>
<dbReference type="AlphaFoldDB" id="A0A2G8KBV9"/>